<gene>
    <name evidence="2" type="ORF">HBH26_14285</name>
</gene>
<organism evidence="2 3">
    <name type="scientific">Sphingomonas corticis</name>
    <dbReference type="NCBI Taxonomy" id="2722791"/>
    <lineage>
        <taxon>Bacteria</taxon>
        <taxon>Pseudomonadati</taxon>
        <taxon>Pseudomonadota</taxon>
        <taxon>Alphaproteobacteria</taxon>
        <taxon>Sphingomonadales</taxon>
        <taxon>Sphingomonadaceae</taxon>
        <taxon>Sphingomonas</taxon>
    </lineage>
</organism>
<evidence type="ECO:0000313" key="3">
    <source>
        <dbReference type="Proteomes" id="UP000732399"/>
    </source>
</evidence>
<dbReference type="InterPro" id="IPR035890">
    <property type="entry name" value="Anti-sigma-28_factor_FlgM_sf"/>
</dbReference>
<name>A0ABX1CP74_9SPHN</name>
<feature type="domain" description="Anti-sigma-28 factor FlgM C-terminal" evidence="1">
    <location>
        <begin position="47"/>
        <end position="84"/>
    </location>
</feature>
<accession>A0ABX1CP74</accession>
<keyword evidence="3" id="KW-1185">Reference proteome</keyword>
<evidence type="ECO:0000259" key="1">
    <source>
        <dbReference type="Pfam" id="PF04316"/>
    </source>
</evidence>
<reference evidence="2 3" key="1">
    <citation type="submission" date="2020-03" db="EMBL/GenBank/DDBJ databases">
        <authorList>
            <person name="Wang L."/>
            <person name="He N."/>
            <person name="Li Y."/>
            <person name="Fang Y."/>
            <person name="Zhang F."/>
        </authorList>
    </citation>
    <scope>NUCLEOTIDE SEQUENCE [LARGE SCALE GENOMIC DNA]</scope>
    <source>
        <strain evidence="2 3">36D10-4-7</strain>
    </source>
</reference>
<dbReference type="Proteomes" id="UP000732399">
    <property type="component" value="Unassembled WGS sequence"/>
</dbReference>
<dbReference type="EMBL" id="JAAVJH010000009">
    <property type="protein sequence ID" value="NJR79753.1"/>
    <property type="molecule type" value="Genomic_DNA"/>
</dbReference>
<dbReference type="SUPFAM" id="SSF101498">
    <property type="entry name" value="Anti-sigma factor FlgM"/>
    <property type="match status" value="1"/>
</dbReference>
<dbReference type="Pfam" id="PF04316">
    <property type="entry name" value="FlgM"/>
    <property type="match status" value="1"/>
</dbReference>
<proteinExistence type="predicted"/>
<protein>
    <recommendedName>
        <fullName evidence="1">Anti-sigma-28 factor FlgM C-terminal domain-containing protein</fullName>
    </recommendedName>
</protein>
<evidence type="ECO:0000313" key="2">
    <source>
        <dbReference type="EMBL" id="NJR79753.1"/>
    </source>
</evidence>
<dbReference type="InterPro" id="IPR031316">
    <property type="entry name" value="FlgM_C"/>
</dbReference>
<sequence>MVDAVRSTTVTSADLRVGMVARTPRAAAPAADPATTATPAPAPTLARQLAASAPQDADRIRLIKDAIAKGMFPLSPATVADRLIAAKYEWMSNDPS</sequence>
<comment type="caution">
    <text evidence="2">The sequence shown here is derived from an EMBL/GenBank/DDBJ whole genome shotgun (WGS) entry which is preliminary data.</text>
</comment>